<sequence length="709" mass="77010">MADKVAQTLAGKVAVVTGSNSGIGYAIAQELSSRGANVVINYPYPSLKEQADDAAAALATPGMAVCADISTVQGPASLMEAAVARYARVDIVVNNAALAVNLPLEEQTLAHWDQLVNLNARGTFLATQAALPHLGAGGRIVNIVSASARASPPLQTIYAGTKGMVDSFTRVWAKELPPKYGCTVNAVSPGPTETEGFLAAGEDMMKVLRPIIDATPVEKRLGSPDEIAYAVAFLCEERARWINGEHLSSNVPINSTSSSDNRGAVTTLGPPRHRQHACHPAEIVRCMCQGKAPMRSSDAPMLSLHQKESKVCLCQPAIDLVGHLGNRLLALRRRIRHSGDIFTPKCVLGILSSIAFQYYPLDMNTDTNPFIVSWWPLALEDPALFHVSLQTASLDEELRAQRGFAVSEALMVDSVCELRKKIEHSSSAVQDETINAVVTLAAIEHGKGNFESSVMHIKGVKKMISLRGGIGRVKHTSPLTARMVLWVSMLVTCQPQFGIHDHVAGDGILSGLQWQFASAHLDPGSIGLGHEEIDPNVRDALACLRYIFHQGKITTTELHDLTCFVIHKLLSLQQPPCHASNNGHHAVSESLRLALVLYLLIIHGTTYYSHMHMATLLAKRLRGQLQYLPTKGGILDSLKVWAISIGMVSSFDPIDGAWFASEARSAQASLGLNCWDDVVTHLENILWFKTQQDNVFWSEWQPILSDTNR</sequence>
<dbReference type="InterPro" id="IPR021858">
    <property type="entry name" value="Fun_TF"/>
</dbReference>
<keyword evidence="8" id="KW-1185">Reference proteome</keyword>
<keyword evidence="3" id="KW-0521">NADP</keyword>
<evidence type="ECO:0000313" key="8">
    <source>
        <dbReference type="Proteomes" id="UP000764110"/>
    </source>
</evidence>
<comment type="function">
    <text evidence="6">Hydroxynaphthalene reductase-like protein; part of the Pks2 gene cluster that mediates the formation of infectious structures (appressoria), enabling these fungi to kill insects faster. The product of the Pks2 gene cluster is different from the one of Pks1 and has still not been identified.</text>
</comment>
<dbReference type="EMBL" id="JACEFI010000020">
    <property type="protein sequence ID" value="KAH0593648.1"/>
    <property type="molecule type" value="Genomic_DNA"/>
</dbReference>
<keyword evidence="5" id="KW-0539">Nucleus</keyword>
<reference evidence="7 8" key="1">
    <citation type="submission" date="2020-07" db="EMBL/GenBank/DDBJ databases">
        <title>Metarhizium humberi genome.</title>
        <authorList>
            <person name="Lysoe E."/>
        </authorList>
    </citation>
    <scope>NUCLEOTIDE SEQUENCE [LARGE SCALE GENOMIC DNA]</scope>
    <source>
        <strain evidence="7 8">ESALQ1638</strain>
    </source>
</reference>
<dbReference type="PANTHER" id="PTHR48107">
    <property type="entry name" value="NADPH-DEPENDENT ALDEHYDE REDUCTASE-LIKE PROTEIN, CHLOROPLASTIC-RELATED"/>
    <property type="match status" value="1"/>
</dbReference>
<dbReference type="PRINTS" id="PR00080">
    <property type="entry name" value="SDRFAMILY"/>
</dbReference>
<dbReference type="PRINTS" id="PR00081">
    <property type="entry name" value="GDHRDH"/>
</dbReference>
<evidence type="ECO:0000256" key="5">
    <source>
        <dbReference type="ARBA" id="ARBA00023242"/>
    </source>
</evidence>
<dbReference type="AlphaFoldDB" id="A0A9P8M4I6"/>
<evidence type="ECO:0000256" key="3">
    <source>
        <dbReference type="ARBA" id="ARBA00022857"/>
    </source>
</evidence>
<dbReference type="InterPro" id="IPR036291">
    <property type="entry name" value="NAD(P)-bd_dom_sf"/>
</dbReference>
<evidence type="ECO:0000256" key="6">
    <source>
        <dbReference type="ARBA" id="ARBA00046017"/>
    </source>
</evidence>
<dbReference type="Gene3D" id="3.40.50.720">
    <property type="entry name" value="NAD(P)-binding Rossmann-like Domain"/>
    <property type="match status" value="1"/>
</dbReference>
<gene>
    <name evidence="7" type="ORF">MHUMG1_08786</name>
</gene>
<dbReference type="InterPro" id="IPR002347">
    <property type="entry name" value="SDR_fam"/>
</dbReference>
<name>A0A9P8M4I6_9HYPO</name>
<dbReference type="Pfam" id="PF11951">
    <property type="entry name" value="Fungal_trans_2"/>
    <property type="match status" value="1"/>
</dbReference>
<proteinExistence type="inferred from homology"/>
<evidence type="ECO:0000256" key="4">
    <source>
        <dbReference type="ARBA" id="ARBA00023002"/>
    </source>
</evidence>
<dbReference type="Pfam" id="PF13561">
    <property type="entry name" value="adh_short_C2"/>
    <property type="match status" value="1"/>
</dbReference>
<accession>A0A9P8M4I6</accession>
<protein>
    <recommendedName>
        <fullName evidence="2">Hydroxynaphthalene reductase-like protein Arp2</fullName>
    </recommendedName>
</protein>
<dbReference type="SUPFAM" id="SSF51735">
    <property type="entry name" value="NAD(P)-binding Rossmann-fold domains"/>
    <property type="match status" value="1"/>
</dbReference>
<comment type="caution">
    <text evidence="7">The sequence shown here is derived from an EMBL/GenBank/DDBJ whole genome shotgun (WGS) entry which is preliminary data.</text>
</comment>
<evidence type="ECO:0000256" key="1">
    <source>
        <dbReference type="ARBA" id="ARBA00006484"/>
    </source>
</evidence>
<keyword evidence="4" id="KW-0560">Oxidoreductase</keyword>
<comment type="similarity">
    <text evidence="1">Belongs to the short-chain dehydrogenases/reductases (SDR) family.</text>
</comment>
<dbReference type="GO" id="GO:0016614">
    <property type="term" value="F:oxidoreductase activity, acting on CH-OH group of donors"/>
    <property type="evidence" value="ECO:0007669"/>
    <property type="project" value="UniProtKB-ARBA"/>
</dbReference>
<organism evidence="7 8">
    <name type="scientific">Metarhizium humberi</name>
    <dbReference type="NCBI Taxonomy" id="2596975"/>
    <lineage>
        <taxon>Eukaryota</taxon>
        <taxon>Fungi</taxon>
        <taxon>Dikarya</taxon>
        <taxon>Ascomycota</taxon>
        <taxon>Pezizomycotina</taxon>
        <taxon>Sordariomycetes</taxon>
        <taxon>Hypocreomycetidae</taxon>
        <taxon>Hypocreales</taxon>
        <taxon>Clavicipitaceae</taxon>
        <taxon>Metarhizium</taxon>
    </lineage>
</organism>
<evidence type="ECO:0000313" key="7">
    <source>
        <dbReference type="EMBL" id="KAH0593648.1"/>
    </source>
</evidence>
<evidence type="ECO:0000256" key="2">
    <source>
        <dbReference type="ARBA" id="ARBA00015194"/>
    </source>
</evidence>
<dbReference type="PANTHER" id="PTHR48107:SF7">
    <property type="entry name" value="RE15974P"/>
    <property type="match status" value="1"/>
</dbReference>
<dbReference type="Proteomes" id="UP000764110">
    <property type="component" value="Unassembled WGS sequence"/>
</dbReference>
<dbReference type="FunFam" id="3.40.50.720:FF:000084">
    <property type="entry name" value="Short-chain dehydrogenase reductase"/>
    <property type="match status" value="1"/>
</dbReference>